<keyword evidence="1 6" id="KW-0963">Cytoplasm</keyword>
<feature type="domain" description="CoA-binding" evidence="7">
    <location>
        <begin position="79"/>
        <end position="180"/>
    </location>
</feature>
<dbReference type="InterPro" id="IPR036390">
    <property type="entry name" value="WH_DNA-bd_sf"/>
</dbReference>
<dbReference type="PANTHER" id="PTHR35786">
    <property type="entry name" value="REDOX-SENSING TRANSCRIPTIONAL REPRESSOR REX"/>
    <property type="match status" value="1"/>
</dbReference>
<comment type="subunit">
    <text evidence="6">Homodimer.</text>
</comment>
<keyword evidence="9" id="KW-1185">Reference proteome</keyword>
<dbReference type="InterPro" id="IPR003781">
    <property type="entry name" value="CoA-bd"/>
</dbReference>
<reference evidence="8 9" key="1">
    <citation type="submission" date="2020-04" db="EMBL/GenBank/DDBJ databases">
        <title>MicrobeNet Type strains.</title>
        <authorList>
            <person name="Nicholson A.C."/>
        </authorList>
    </citation>
    <scope>NUCLEOTIDE SEQUENCE [LARGE SCALE GENOMIC DNA]</scope>
    <source>
        <strain evidence="8 9">ATCC BAA-789</strain>
    </source>
</reference>
<dbReference type="AlphaFoldDB" id="A0A9X5FA63"/>
<dbReference type="Gene3D" id="3.40.50.720">
    <property type="entry name" value="NAD(P)-binding Rossmann-like Domain"/>
    <property type="match status" value="1"/>
</dbReference>
<dbReference type="GO" id="GO:0051775">
    <property type="term" value="P:response to redox state"/>
    <property type="evidence" value="ECO:0007669"/>
    <property type="project" value="InterPro"/>
</dbReference>
<keyword evidence="6" id="KW-0520">NAD</keyword>
<dbReference type="EMBL" id="JAAXOW010000001">
    <property type="protein sequence ID" value="NKX92364.1"/>
    <property type="molecule type" value="Genomic_DNA"/>
</dbReference>
<comment type="similarity">
    <text evidence="6">Belongs to the transcriptional regulatory Rex family.</text>
</comment>
<comment type="function">
    <text evidence="6">Modulates transcription in response to changes in cellular NADH/NAD(+) redox state.</text>
</comment>
<dbReference type="PANTHER" id="PTHR35786:SF1">
    <property type="entry name" value="REDOX-SENSING TRANSCRIPTIONAL REPRESSOR REX 1"/>
    <property type="match status" value="1"/>
</dbReference>
<dbReference type="SUPFAM" id="SSF51735">
    <property type="entry name" value="NAD(P)-binding Rossmann-fold domains"/>
    <property type="match status" value="1"/>
</dbReference>
<dbReference type="GO" id="GO:0003700">
    <property type="term" value="F:DNA-binding transcription factor activity"/>
    <property type="evidence" value="ECO:0007669"/>
    <property type="project" value="UniProtKB-UniRule"/>
</dbReference>
<dbReference type="NCBIfam" id="NF003995">
    <property type="entry name" value="PRK05472.2-4"/>
    <property type="match status" value="1"/>
</dbReference>
<keyword evidence="3 6" id="KW-0805">Transcription regulation</keyword>
<dbReference type="NCBIfam" id="NF003992">
    <property type="entry name" value="PRK05472.2-1"/>
    <property type="match status" value="1"/>
</dbReference>
<name>A0A9X5FA63_9MICO</name>
<protein>
    <recommendedName>
        <fullName evidence="6">Redox-sensing transcriptional repressor Rex</fullName>
    </recommendedName>
</protein>
<dbReference type="InterPro" id="IPR022876">
    <property type="entry name" value="Tscrpt_rep_Rex"/>
</dbReference>
<evidence type="ECO:0000313" key="8">
    <source>
        <dbReference type="EMBL" id="NKX92364.1"/>
    </source>
</evidence>
<dbReference type="GO" id="GO:0003677">
    <property type="term" value="F:DNA binding"/>
    <property type="evidence" value="ECO:0007669"/>
    <property type="project" value="UniProtKB-UniRule"/>
</dbReference>
<evidence type="ECO:0000313" key="9">
    <source>
        <dbReference type="Proteomes" id="UP000774283"/>
    </source>
</evidence>
<evidence type="ECO:0000256" key="2">
    <source>
        <dbReference type="ARBA" id="ARBA00022491"/>
    </source>
</evidence>
<keyword evidence="4 6" id="KW-0238">DNA-binding</keyword>
<dbReference type="SUPFAM" id="SSF46785">
    <property type="entry name" value="Winged helix' DNA-binding domain"/>
    <property type="match status" value="1"/>
</dbReference>
<dbReference type="InterPro" id="IPR036291">
    <property type="entry name" value="NAD(P)-bd_dom_sf"/>
</dbReference>
<proteinExistence type="inferred from homology"/>
<feature type="binding site" evidence="6">
    <location>
        <begin position="90"/>
        <end position="95"/>
    </location>
    <ligand>
        <name>NAD(+)</name>
        <dbReference type="ChEBI" id="CHEBI:57540"/>
    </ligand>
</feature>
<dbReference type="Pfam" id="PF02629">
    <property type="entry name" value="CoA_binding"/>
    <property type="match status" value="1"/>
</dbReference>
<dbReference type="NCBIfam" id="NF003994">
    <property type="entry name" value="PRK05472.2-3"/>
    <property type="match status" value="1"/>
</dbReference>
<dbReference type="Pfam" id="PF06971">
    <property type="entry name" value="Put_DNA-bind_N"/>
    <property type="match status" value="1"/>
</dbReference>
<dbReference type="Proteomes" id="UP000774283">
    <property type="component" value="Unassembled WGS sequence"/>
</dbReference>
<comment type="caution">
    <text evidence="8">The sequence shown here is derived from an EMBL/GenBank/DDBJ whole genome shotgun (WGS) entry which is preliminary data.</text>
</comment>
<evidence type="ECO:0000256" key="6">
    <source>
        <dbReference type="HAMAP-Rule" id="MF_01131"/>
    </source>
</evidence>
<organism evidence="8 9">
    <name type="scientific">Sanguibacter hominis ATCC BAA-789</name>
    <dbReference type="NCBI Taxonomy" id="1312740"/>
    <lineage>
        <taxon>Bacteria</taxon>
        <taxon>Bacillati</taxon>
        <taxon>Actinomycetota</taxon>
        <taxon>Actinomycetes</taxon>
        <taxon>Micrococcales</taxon>
        <taxon>Sanguibacteraceae</taxon>
        <taxon>Sanguibacter</taxon>
    </lineage>
</organism>
<keyword evidence="2 6" id="KW-0678">Repressor</keyword>
<evidence type="ECO:0000256" key="1">
    <source>
        <dbReference type="ARBA" id="ARBA00022490"/>
    </source>
</evidence>
<dbReference type="SMART" id="SM00881">
    <property type="entry name" value="CoA_binding"/>
    <property type="match status" value="1"/>
</dbReference>
<accession>A0A9X5FA63</accession>
<dbReference type="GO" id="GO:0045892">
    <property type="term" value="P:negative regulation of DNA-templated transcription"/>
    <property type="evidence" value="ECO:0007669"/>
    <property type="project" value="InterPro"/>
</dbReference>
<dbReference type="RefSeq" id="WP_168446402.1">
    <property type="nucleotide sequence ID" value="NZ_JAAXOW010000001.1"/>
</dbReference>
<dbReference type="NCBIfam" id="NF003996">
    <property type="entry name" value="PRK05472.2-5"/>
    <property type="match status" value="1"/>
</dbReference>
<dbReference type="Gene3D" id="1.10.10.10">
    <property type="entry name" value="Winged helix-like DNA-binding domain superfamily/Winged helix DNA-binding domain"/>
    <property type="match status" value="1"/>
</dbReference>
<dbReference type="HAMAP" id="MF_01131">
    <property type="entry name" value="Rex"/>
    <property type="match status" value="1"/>
</dbReference>
<dbReference type="InterPro" id="IPR036388">
    <property type="entry name" value="WH-like_DNA-bd_sf"/>
</dbReference>
<sequence length="208" mass="21331">MTSTAVPPPTLTRLPVYARVLDELVRRGVVTASSVELAAAAGVEPAQLRRDLSHLGSYGKRGVGYDVAELRAHVRGALGVGRRRGVVVVGVGNLGRAVASYAGLVPRGFEVVALVDVDPAVVGTTVAGVEVADLAELPRLVVERDVSLAVLTVPGGAAQDALDAVAASGVRSVLSFAPRALSVPDGVALRSVDVAAELQILSYYLPPV</sequence>
<evidence type="ECO:0000259" key="7">
    <source>
        <dbReference type="SMART" id="SM00881"/>
    </source>
</evidence>
<evidence type="ECO:0000256" key="4">
    <source>
        <dbReference type="ARBA" id="ARBA00023125"/>
    </source>
</evidence>
<gene>
    <name evidence="6" type="primary">rex</name>
    <name evidence="8" type="ORF">HF995_03600</name>
</gene>
<evidence type="ECO:0000256" key="5">
    <source>
        <dbReference type="ARBA" id="ARBA00023163"/>
    </source>
</evidence>
<feature type="DNA-binding region" description="H-T-H motif" evidence="6">
    <location>
        <begin position="16"/>
        <end position="55"/>
    </location>
</feature>
<dbReference type="InterPro" id="IPR009718">
    <property type="entry name" value="Rex_DNA-bd_C_dom"/>
</dbReference>
<dbReference type="GO" id="GO:0005737">
    <property type="term" value="C:cytoplasm"/>
    <property type="evidence" value="ECO:0007669"/>
    <property type="project" value="UniProtKB-SubCell"/>
</dbReference>
<keyword evidence="5 6" id="KW-0804">Transcription</keyword>
<comment type="subcellular location">
    <subcellularLocation>
        <location evidence="6">Cytoplasm</location>
    </subcellularLocation>
</comment>
<evidence type="ECO:0000256" key="3">
    <source>
        <dbReference type="ARBA" id="ARBA00023015"/>
    </source>
</evidence>